<evidence type="ECO:0000259" key="7">
    <source>
        <dbReference type="Pfam" id="PF13462"/>
    </source>
</evidence>
<dbReference type="EMBL" id="CP012850">
    <property type="protein sequence ID" value="ALI37167.1"/>
    <property type="molecule type" value="Genomic_DNA"/>
</dbReference>
<name>A0A654M1W2_9ARCH</name>
<dbReference type="OrthoDB" id="15256at2157"/>
<reference evidence="9" key="1">
    <citation type="submission" date="2015-10" db="EMBL/GenBank/DDBJ databases">
        <title>Niche specialization of a soil ammonia-oxidizing archaeon, Candidatus Nitrosocosmicus oleophilus.</title>
        <authorList>
            <person name="Jung M.-Y."/>
            <person name="Rhee S.-K."/>
        </authorList>
    </citation>
    <scope>NUCLEOTIDE SEQUENCE [LARGE SCALE GENOMIC DNA]</scope>
    <source>
        <strain evidence="9">MY3</strain>
    </source>
</reference>
<evidence type="ECO:0000256" key="1">
    <source>
        <dbReference type="ARBA" id="ARBA00005791"/>
    </source>
</evidence>
<sequence>MAVLFGALLIGGSITAFSNFGGKNKSSSSNPADTQQLISNLTAPVIPGAEAIGNDNATLNIIEFGDYQCPFCARFNQETKDQLVSKYVDTGIVRFGFKDLVINDLPKDKLSTLGAEASYCAAEQNKYWDYHDEVYRNSRGENTGWISIDSLVGFAKNVHMPNISQFTECLNSHKFNQLVAQNDMFAKGLGLGSTPTFLILKDNSTKIAALEGAQPIKVFDDVIAQFLNNTL</sequence>
<evidence type="ECO:0000313" key="8">
    <source>
        <dbReference type="EMBL" id="ALI37167.1"/>
    </source>
</evidence>
<dbReference type="Proteomes" id="UP000058925">
    <property type="component" value="Chromosome"/>
</dbReference>
<proteinExistence type="inferred from homology"/>
<evidence type="ECO:0000256" key="3">
    <source>
        <dbReference type="ARBA" id="ARBA00022729"/>
    </source>
</evidence>
<dbReference type="AlphaFoldDB" id="A0A654M1W2"/>
<dbReference type="SUPFAM" id="SSF52833">
    <property type="entry name" value="Thioredoxin-like"/>
    <property type="match status" value="1"/>
</dbReference>
<protein>
    <submittedName>
        <fullName evidence="8">Disulfide bond formation protein D</fullName>
    </submittedName>
</protein>
<keyword evidence="5" id="KW-1015">Disulfide bond</keyword>
<gene>
    <name evidence="8" type="primary">bdbD_2</name>
    <name evidence="8" type="ORF">NMY3_02980</name>
</gene>
<comment type="similarity">
    <text evidence="2">Belongs to the glutaredoxin family.</text>
</comment>
<dbReference type="GeneID" id="60422853"/>
<dbReference type="InterPro" id="IPR012336">
    <property type="entry name" value="Thioredoxin-like_fold"/>
</dbReference>
<dbReference type="Gene3D" id="3.40.30.10">
    <property type="entry name" value="Glutaredoxin"/>
    <property type="match status" value="1"/>
</dbReference>
<keyword evidence="6" id="KW-0676">Redox-active center</keyword>
<evidence type="ECO:0000256" key="4">
    <source>
        <dbReference type="ARBA" id="ARBA00023002"/>
    </source>
</evidence>
<dbReference type="Pfam" id="PF13462">
    <property type="entry name" value="Thioredoxin_4"/>
    <property type="match status" value="1"/>
</dbReference>
<evidence type="ECO:0000256" key="6">
    <source>
        <dbReference type="ARBA" id="ARBA00023284"/>
    </source>
</evidence>
<dbReference type="GO" id="GO:0016491">
    <property type="term" value="F:oxidoreductase activity"/>
    <property type="evidence" value="ECO:0007669"/>
    <property type="project" value="UniProtKB-KW"/>
</dbReference>
<keyword evidence="4" id="KW-0560">Oxidoreductase</keyword>
<comment type="similarity">
    <text evidence="1">Belongs to the thioredoxin family. DsbA subfamily.</text>
</comment>
<keyword evidence="3" id="KW-0732">Signal</keyword>
<organism evidence="8 9">
    <name type="scientific">Candidatus Nitrosocosmicus oleophilus</name>
    <dbReference type="NCBI Taxonomy" id="1353260"/>
    <lineage>
        <taxon>Archaea</taxon>
        <taxon>Nitrososphaerota</taxon>
        <taxon>Nitrososphaeria</taxon>
        <taxon>Nitrososphaerales</taxon>
        <taxon>Nitrososphaeraceae</taxon>
        <taxon>Candidatus Nitrosocosmicus</taxon>
    </lineage>
</organism>
<dbReference type="PANTHER" id="PTHR13887">
    <property type="entry name" value="GLUTATHIONE S-TRANSFERASE KAPPA"/>
    <property type="match status" value="1"/>
</dbReference>
<dbReference type="RefSeq" id="WP_196816288.1">
    <property type="nucleotide sequence ID" value="NZ_CP012850.1"/>
</dbReference>
<dbReference type="KEGG" id="taa:NMY3_02980"/>
<dbReference type="PANTHER" id="PTHR13887:SF14">
    <property type="entry name" value="DISULFIDE BOND FORMATION PROTEIN D"/>
    <property type="match status" value="1"/>
</dbReference>
<keyword evidence="9" id="KW-1185">Reference proteome</keyword>
<evidence type="ECO:0000256" key="2">
    <source>
        <dbReference type="ARBA" id="ARBA00007787"/>
    </source>
</evidence>
<feature type="domain" description="Thioredoxin-like fold" evidence="7">
    <location>
        <begin position="51"/>
        <end position="199"/>
    </location>
</feature>
<dbReference type="InterPro" id="IPR036249">
    <property type="entry name" value="Thioredoxin-like_sf"/>
</dbReference>
<evidence type="ECO:0000313" key="9">
    <source>
        <dbReference type="Proteomes" id="UP000058925"/>
    </source>
</evidence>
<evidence type="ECO:0000256" key="5">
    <source>
        <dbReference type="ARBA" id="ARBA00023157"/>
    </source>
</evidence>
<accession>A0A654M1W2</accession>